<feature type="domain" description="Bacteriophage/plasmid primase P4 C-terminal" evidence="2">
    <location>
        <begin position="280"/>
        <end position="423"/>
    </location>
</feature>
<evidence type="ECO:0000313" key="4">
    <source>
        <dbReference type="Proteomes" id="UP001212841"/>
    </source>
</evidence>
<dbReference type="EMBL" id="JADGJD010000909">
    <property type="protein sequence ID" value="KAJ3047726.1"/>
    <property type="molecule type" value="Genomic_DNA"/>
</dbReference>
<protein>
    <recommendedName>
        <fullName evidence="2">Bacteriophage/plasmid primase P4 C-terminal domain-containing protein</fullName>
    </recommendedName>
</protein>
<dbReference type="GO" id="GO:0016787">
    <property type="term" value="F:hydrolase activity"/>
    <property type="evidence" value="ECO:0007669"/>
    <property type="project" value="UniProtKB-KW"/>
</dbReference>
<dbReference type="Pfam" id="PF08706">
    <property type="entry name" value="D5_N"/>
    <property type="match status" value="1"/>
</dbReference>
<keyword evidence="1" id="KW-0378">Hydrolase</keyword>
<dbReference type="PANTHER" id="PTHR35372">
    <property type="entry name" value="ATP BINDING PROTEIN-RELATED"/>
    <property type="match status" value="1"/>
</dbReference>
<organism evidence="3 4">
    <name type="scientific">Rhizophlyctis rosea</name>
    <dbReference type="NCBI Taxonomy" id="64517"/>
    <lineage>
        <taxon>Eukaryota</taxon>
        <taxon>Fungi</taxon>
        <taxon>Fungi incertae sedis</taxon>
        <taxon>Chytridiomycota</taxon>
        <taxon>Chytridiomycota incertae sedis</taxon>
        <taxon>Chytridiomycetes</taxon>
        <taxon>Rhizophlyctidales</taxon>
        <taxon>Rhizophlyctidaceae</taxon>
        <taxon>Rhizophlyctis</taxon>
    </lineage>
</organism>
<evidence type="ECO:0000256" key="1">
    <source>
        <dbReference type="ARBA" id="ARBA00022801"/>
    </source>
</evidence>
<dbReference type="InterPro" id="IPR014818">
    <property type="entry name" value="Phage/plasmid_primase_P4_C"/>
</dbReference>
<dbReference type="Proteomes" id="UP001212841">
    <property type="component" value="Unassembled WGS sequence"/>
</dbReference>
<gene>
    <name evidence="3" type="ORF">HK097_011256</name>
</gene>
<dbReference type="PANTHER" id="PTHR35372:SF2">
    <property type="entry name" value="SF3 HELICASE DOMAIN-CONTAINING PROTEIN"/>
    <property type="match status" value="1"/>
</dbReference>
<evidence type="ECO:0000313" key="3">
    <source>
        <dbReference type="EMBL" id="KAJ3047726.1"/>
    </source>
</evidence>
<keyword evidence="4" id="KW-1185">Reference proteome</keyword>
<proteinExistence type="predicted"/>
<accession>A0AAD5X209</accession>
<evidence type="ECO:0000259" key="2">
    <source>
        <dbReference type="Pfam" id="PF08706"/>
    </source>
</evidence>
<name>A0AAD5X209_9FUNG</name>
<dbReference type="AlphaFoldDB" id="A0AAD5X209"/>
<sequence>MNVQYFPVDTKSQPTYLALKEWANEKNLDVLLKSASLDSELKKLLRKYKTLRNGPNVFQVEYCFSKHAYNESRRLYARNGYGFQMFPKWVRSFLSGEYYIDVDQRKSLPTILKGVFEEYEIENEILDDILAEKKSYEKKVWFKAILDGERPSDKDLWLLWDDIYNRLVPKLKGAHYFSDLWKHCKASKNKTKECRVLLAEKKAMEDEGFLVDSLQFDGFLVRKQPEVEVTETVLTQCAEKTKELAKYFVFLAADIASINPQDEDTRLMMGGNTHLEVAKMLHIKVKGFIVFDGKDFWAFTEQWKPVAVVHIKRELLIHVNSDVEKKLELDLNADDIKHLESLLDNLQTDRFVESTIKMLQTVVYDDTFLKRLDSDPMLLGAQNGYIDIRTGKLKPHSKDVLISKTIGYDYFTDEKPFIQEVYDEWKDAVKKFFPKRDERRWVQTFMGYCLRGDHPEKVFAIFKDKQGGYNGNTKFLQACMKAMGTYANKGQPNTILKSTGPRNQSGHNAHIFANEGFHLAAYEELPDEELDTKRMKDYDGGNSTESGRRVNGNFDEVVKCNCKTILEFNDKCQPKFDTSDTAWLERAKLFIFRSKFLQTQAEYDACTHEYKFLQDRNIDEKIKKWLPYILFWMMHGHVLYLQDGFTKIPQSCKDWMDGTARDVDNLQSWVEDNLEKSEDDDHYVTLKQIKDKMTKGMRDRFKNNNHMIKGLSPILGKVIADTEIDK</sequence>
<feature type="non-terminal residue" evidence="3">
    <location>
        <position position="1"/>
    </location>
</feature>
<reference evidence="3" key="1">
    <citation type="submission" date="2020-05" db="EMBL/GenBank/DDBJ databases">
        <title>Phylogenomic resolution of chytrid fungi.</title>
        <authorList>
            <person name="Stajich J.E."/>
            <person name="Amses K."/>
            <person name="Simmons R."/>
            <person name="Seto K."/>
            <person name="Myers J."/>
            <person name="Bonds A."/>
            <person name="Quandt C.A."/>
            <person name="Barry K."/>
            <person name="Liu P."/>
            <person name="Grigoriev I."/>
            <person name="Longcore J.E."/>
            <person name="James T.Y."/>
        </authorList>
    </citation>
    <scope>NUCLEOTIDE SEQUENCE</scope>
    <source>
        <strain evidence="3">JEL0318</strain>
    </source>
</reference>
<comment type="caution">
    <text evidence="3">The sequence shown here is derived from an EMBL/GenBank/DDBJ whole genome shotgun (WGS) entry which is preliminary data.</text>
</comment>
<dbReference type="InterPro" id="IPR051620">
    <property type="entry name" value="ORF904-like_C"/>
</dbReference>